<accession>A0ABR4F4R8</accession>
<protein>
    <recommendedName>
        <fullName evidence="6">Cell cycle control protein cwf14</fullName>
    </recommendedName>
</protein>
<dbReference type="Pfam" id="PF01125">
    <property type="entry name" value="BUD31"/>
    <property type="match status" value="1"/>
</dbReference>
<evidence type="ECO:0000256" key="1">
    <source>
        <dbReference type="ARBA" id="ARBA00004123"/>
    </source>
</evidence>
<gene>
    <name evidence="4" type="ORF">FJTKL_01897</name>
</gene>
<keyword evidence="5" id="KW-1185">Reference proteome</keyword>
<reference evidence="4 5" key="1">
    <citation type="submission" date="2024-03" db="EMBL/GenBank/DDBJ databases">
        <title>A high-quality draft genome sequence of Diaporthe vaccinii, a causative agent of upright dieback and viscid rot disease in cranberry plants.</title>
        <authorList>
            <person name="Sarrasin M."/>
            <person name="Lang B.F."/>
            <person name="Burger G."/>
        </authorList>
    </citation>
    <scope>NUCLEOTIDE SEQUENCE [LARGE SCALE GENOMIC DNA]</scope>
    <source>
        <strain evidence="4 5">IS7</strain>
    </source>
</reference>
<dbReference type="InterPro" id="IPR001748">
    <property type="entry name" value="BUD31"/>
</dbReference>
<evidence type="ECO:0000256" key="2">
    <source>
        <dbReference type="ARBA" id="ARBA00005287"/>
    </source>
</evidence>
<keyword evidence="3" id="KW-0539">Nucleus</keyword>
<dbReference type="Proteomes" id="UP001600888">
    <property type="component" value="Unassembled WGS sequence"/>
</dbReference>
<evidence type="ECO:0000313" key="4">
    <source>
        <dbReference type="EMBL" id="KAL2289659.1"/>
    </source>
</evidence>
<organism evidence="4 5">
    <name type="scientific">Diaporthe vaccinii</name>
    <dbReference type="NCBI Taxonomy" id="105482"/>
    <lineage>
        <taxon>Eukaryota</taxon>
        <taxon>Fungi</taxon>
        <taxon>Dikarya</taxon>
        <taxon>Ascomycota</taxon>
        <taxon>Pezizomycotina</taxon>
        <taxon>Sordariomycetes</taxon>
        <taxon>Sordariomycetidae</taxon>
        <taxon>Diaporthales</taxon>
        <taxon>Diaporthaceae</taxon>
        <taxon>Diaporthe</taxon>
        <taxon>Diaporthe eres species complex</taxon>
    </lineage>
</organism>
<name>A0ABR4F4R8_9PEZI</name>
<evidence type="ECO:0000256" key="3">
    <source>
        <dbReference type="ARBA" id="ARBA00023242"/>
    </source>
</evidence>
<dbReference type="PANTHER" id="PTHR19411:SF0">
    <property type="entry name" value="PROTEIN BUD31 HOMOLOG"/>
    <property type="match status" value="1"/>
</dbReference>
<proteinExistence type="inferred from homology"/>
<dbReference type="EMBL" id="JBAWTH010000012">
    <property type="protein sequence ID" value="KAL2289659.1"/>
    <property type="molecule type" value="Genomic_DNA"/>
</dbReference>
<sequence>MPAIRHSSKRKPPPEGFSDIEDDLLIFSNKMKDAQNTPTNDILEHSMSQWPKHKAQWPIFKISHQRSRYIHELYYEKGAISKELYDWLLKNGYADAMLIAKWKKQGVDTSKTQHTAQHTTRPTRVRPRLAVLDKSAGHIDLLARWVDRVPRGGPSKSVVVVASPASYTHAYTTRSWKAGGDTHLVLRHRRLPHGVLASHEGRLVVGGGVDEELVVGVEADVVVAGGGGKRGDGDVAVQVLAEGQARAEVEVGALEDPDERARLEVGAARGDVEGEGVVVDRGAVRPGQAELLDGGAGVAGAQELAVDVLVVALELQREGGRGVVFLGRHG</sequence>
<comment type="subcellular location">
    <subcellularLocation>
        <location evidence="1">Nucleus</location>
    </subcellularLocation>
</comment>
<evidence type="ECO:0008006" key="6">
    <source>
        <dbReference type="Google" id="ProtNLM"/>
    </source>
</evidence>
<comment type="caution">
    <text evidence="4">The sequence shown here is derived from an EMBL/GenBank/DDBJ whole genome shotgun (WGS) entry which is preliminary data.</text>
</comment>
<evidence type="ECO:0000313" key="5">
    <source>
        <dbReference type="Proteomes" id="UP001600888"/>
    </source>
</evidence>
<dbReference type="PANTHER" id="PTHR19411">
    <property type="entry name" value="PROTEIN BUD31-RELATED"/>
    <property type="match status" value="1"/>
</dbReference>
<comment type="similarity">
    <text evidence="2">Belongs to the BUD31 (G10) family.</text>
</comment>